<dbReference type="PANTHER" id="PTHR11877:SF80">
    <property type="entry name" value="CHALCONE SYNTHASE 1"/>
    <property type="match status" value="1"/>
</dbReference>
<dbReference type="GO" id="GO:0016747">
    <property type="term" value="F:acyltransferase activity, transferring groups other than amino-acyl groups"/>
    <property type="evidence" value="ECO:0007669"/>
    <property type="project" value="InterPro"/>
</dbReference>
<proteinExistence type="predicted"/>
<dbReference type="Proteomes" id="UP000012960">
    <property type="component" value="Unplaced"/>
</dbReference>
<dbReference type="EnsemblPlants" id="Ma11_t24620.1">
    <property type="protein sequence ID" value="Ma11_p24620.1"/>
    <property type="gene ID" value="Ma11_g24620"/>
</dbReference>
<sequence length="87" mass="9707">MASFRASRKAQSSDGPATVLAIGTANPRNVVDQLAYPDFYFRVTNADDRQELKDKFKRICKTSSSSPPLTPFCLTSCLSLQLQQIRH</sequence>
<dbReference type="InterPro" id="IPR001099">
    <property type="entry name" value="Chalcone/stilbene_synt_N"/>
</dbReference>
<evidence type="ECO:0000313" key="2">
    <source>
        <dbReference type="EnsemblPlants" id="Ma11_p24620.1"/>
    </source>
</evidence>
<evidence type="ECO:0000259" key="1">
    <source>
        <dbReference type="Pfam" id="PF00195"/>
    </source>
</evidence>
<reference evidence="2" key="1">
    <citation type="submission" date="2021-05" db="UniProtKB">
        <authorList>
            <consortium name="EnsemblPlants"/>
        </authorList>
    </citation>
    <scope>IDENTIFICATION</scope>
    <source>
        <strain evidence="2">subsp. malaccensis</strain>
    </source>
</reference>
<dbReference type="InterPro" id="IPR016039">
    <property type="entry name" value="Thiolase-like"/>
</dbReference>
<keyword evidence="3" id="KW-1185">Reference proteome</keyword>
<dbReference type="Gene3D" id="3.40.47.10">
    <property type="match status" value="1"/>
</dbReference>
<dbReference type="InParanoid" id="A0A804LBK1"/>
<dbReference type="AlphaFoldDB" id="A0A804LBK1"/>
<dbReference type="SUPFAM" id="SSF53901">
    <property type="entry name" value="Thiolase-like"/>
    <property type="match status" value="1"/>
</dbReference>
<protein>
    <recommendedName>
        <fullName evidence="1">Chalcone/stilbene synthase N-terminal domain-containing protein</fullName>
    </recommendedName>
</protein>
<organism evidence="2 3">
    <name type="scientific">Musa acuminata subsp. malaccensis</name>
    <name type="common">Wild banana</name>
    <name type="synonym">Musa malaccensis</name>
    <dbReference type="NCBI Taxonomy" id="214687"/>
    <lineage>
        <taxon>Eukaryota</taxon>
        <taxon>Viridiplantae</taxon>
        <taxon>Streptophyta</taxon>
        <taxon>Embryophyta</taxon>
        <taxon>Tracheophyta</taxon>
        <taxon>Spermatophyta</taxon>
        <taxon>Magnoliopsida</taxon>
        <taxon>Liliopsida</taxon>
        <taxon>Zingiberales</taxon>
        <taxon>Musaceae</taxon>
        <taxon>Musa</taxon>
    </lineage>
</organism>
<dbReference type="InterPro" id="IPR011141">
    <property type="entry name" value="Polyketide_synthase_type-III"/>
</dbReference>
<dbReference type="Gramene" id="Ma11_t24620.1">
    <property type="protein sequence ID" value="Ma11_p24620.1"/>
    <property type="gene ID" value="Ma11_g24620"/>
</dbReference>
<accession>A0A804LBK1</accession>
<name>A0A804LBK1_MUSAM</name>
<evidence type="ECO:0000313" key="3">
    <source>
        <dbReference type="Proteomes" id="UP000012960"/>
    </source>
</evidence>
<dbReference type="Pfam" id="PF00195">
    <property type="entry name" value="Chal_sti_synt_N"/>
    <property type="match status" value="1"/>
</dbReference>
<dbReference type="PANTHER" id="PTHR11877">
    <property type="entry name" value="HYDROXYMETHYLGLUTARYL-COA SYNTHASE"/>
    <property type="match status" value="1"/>
</dbReference>
<feature type="domain" description="Chalcone/stilbene synthase N-terminal" evidence="1">
    <location>
        <begin position="6"/>
        <end position="63"/>
    </location>
</feature>